<protein>
    <submittedName>
        <fullName evidence="1 2">Uncharacterized protein</fullName>
    </submittedName>
</protein>
<evidence type="ECO:0000313" key="1">
    <source>
        <dbReference type="EMBL" id="PNT60829.1"/>
    </source>
</evidence>
<evidence type="ECO:0000313" key="3">
    <source>
        <dbReference type="Proteomes" id="UP000008810"/>
    </source>
</evidence>
<reference evidence="1 2" key="1">
    <citation type="journal article" date="2010" name="Nature">
        <title>Genome sequencing and analysis of the model grass Brachypodium distachyon.</title>
        <authorList>
            <consortium name="International Brachypodium Initiative"/>
        </authorList>
    </citation>
    <scope>NUCLEOTIDE SEQUENCE [LARGE SCALE GENOMIC DNA]</scope>
    <source>
        <strain evidence="1 2">Bd21</strain>
    </source>
</reference>
<proteinExistence type="predicted"/>
<sequence>MHAYLPGGDRFFVVGLADVLWATWKCRNRVTFEAYKLRFPFEIVFSACTNLLSWAGLQKGVDAERLRDGAQKLIMNAHVDVPGVCTLF</sequence>
<reference evidence="2" key="3">
    <citation type="submission" date="2018-08" db="UniProtKB">
        <authorList>
            <consortium name="EnsemblPlants"/>
        </authorList>
    </citation>
    <scope>IDENTIFICATION</scope>
    <source>
        <strain evidence="2">cv. Bd21</strain>
    </source>
</reference>
<dbReference type="InParanoid" id="A0A2K2CFM4"/>
<accession>A0A2K2CFM4</accession>
<evidence type="ECO:0000313" key="2">
    <source>
        <dbReference type="EnsemblPlants" id="PNT60829"/>
    </source>
</evidence>
<dbReference type="Proteomes" id="UP000008810">
    <property type="component" value="Chromosome 5"/>
</dbReference>
<dbReference type="OrthoDB" id="676037at2759"/>
<organism evidence="1">
    <name type="scientific">Brachypodium distachyon</name>
    <name type="common">Purple false brome</name>
    <name type="synonym">Trachynia distachya</name>
    <dbReference type="NCBI Taxonomy" id="15368"/>
    <lineage>
        <taxon>Eukaryota</taxon>
        <taxon>Viridiplantae</taxon>
        <taxon>Streptophyta</taxon>
        <taxon>Embryophyta</taxon>
        <taxon>Tracheophyta</taxon>
        <taxon>Spermatophyta</taxon>
        <taxon>Magnoliopsida</taxon>
        <taxon>Liliopsida</taxon>
        <taxon>Poales</taxon>
        <taxon>Poaceae</taxon>
        <taxon>BOP clade</taxon>
        <taxon>Pooideae</taxon>
        <taxon>Stipodae</taxon>
        <taxon>Brachypodieae</taxon>
        <taxon>Brachypodium</taxon>
    </lineage>
</organism>
<dbReference type="EMBL" id="CM000884">
    <property type="protein sequence ID" value="PNT60829.1"/>
    <property type="molecule type" value="Genomic_DNA"/>
</dbReference>
<keyword evidence="3" id="KW-1185">Reference proteome</keyword>
<dbReference type="Gramene" id="PNT60829">
    <property type="protein sequence ID" value="PNT60829"/>
    <property type="gene ID" value="BRADI_5g06167v3"/>
</dbReference>
<reference evidence="1" key="2">
    <citation type="submission" date="2017-06" db="EMBL/GenBank/DDBJ databases">
        <title>WGS assembly of Brachypodium distachyon.</title>
        <authorList>
            <consortium name="The International Brachypodium Initiative"/>
            <person name="Lucas S."/>
            <person name="Harmon-Smith M."/>
            <person name="Lail K."/>
            <person name="Tice H."/>
            <person name="Grimwood J."/>
            <person name="Bruce D."/>
            <person name="Barry K."/>
            <person name="Shu S."/>
            <person name="Lindquist E."/>
            <person name="Wang M."/>
            <person name="Pitluck S."/>
            <person name="Vogel J.P."/>
            <person name="Garvin D.F."/>
            <person name="Mockler T.C."/>
            <person name="Schmutz J."/>
            <person name="Rokhsar D."/>
            <person name="Bevan M.W."/>
        </authorList>
    </citation>
    <scope>NUCLEOTIDE SEQUENCE</scope>
    <source>
        <strain evidence="1">Bd21</strain>
    </source>
</reference>
<name>A0A2K2CFM4_BRADI</name>
<gene>
    <name evidence="1" type="ORF">BRADI_5g06167v3</name>
</gene>
<dbReference type="EnsemblPlants" id="PNT60829">
    <property type="protein sequence ID" value="PNT60829"/>
    <property type="gene ID" value="BRADI_5g06167v3"/>
</dbReference>
<dbReference type="AlphaFoldDB" id="A0A2K2CFM4"/>